<comment type="caution">
    <text evidence="7">The sequence shown here is derived from an EMBL/GenBank/DDBJ whole genome shotgun (WGS) entry which is preliminary data.</text>
</comment>
<dbReference type="CDD" id="cd00685">
    <property type="entry name" value="Trans_IPPS_HT"/>
    <property type="match status" value="1"/>
</dbReference>
<gene>
    <name evidence="7" type="ORF">GCM10007853_09160</name>
</gene>
<evidence type="ECO:0000256" key="1">
    <source>
        <dbReference type="ARBA" id="ARBA00001946"/>
    </source>
</evidence>
<dbReference type="InterPro" id="IPR000092">
    <property type="entry name" value="Polyprenyl_synt"/>
</dbReference>
<keyword evidence="5" id="KW-0460">Magnesium</keyword>
<sequence>MTAPAQIQQDDALSPAQQLWTISADDMGAVDAIILERMHSPVGMIPDLAQHLVGAGGKRLRPLLTVATARLCGYKGEAHHKLAAAVEFIHSATLLHDDVVDESDLRRGKKPANLIWGNSASILVGDFLFARAFNLMVETGSMEALGILSNAASVIAEGEVQQLASLRNLAMSEADYMDVIKAKTAALFAAATEVSPVIAGLDDTRRAALRDYGLKLGLAFQLIDDALDYGGQQAALGKSVGDDFREGKMTLPVIRALAKADATERDFWRKVVVDRDQDDLDLQRAVSILRKSGALDETIQMARRFSVEAIEALDIFEESPLRDCLQNLAAYVVSRAS</sequence>
<dbReference type="EMBL" id="BSNK01000001">
    <property type="protein sequence ID" value="GLQ23042.1"/>
    <property type="molecule type" value="Genomic_DNA"/>
</dbReference>
<dbReference type="SUPFAM" id="SSF48576">
    <property type="entry name" value="Terpenoid synthases"/>
    <property type="match status" value="1"/>
</dbReference>
<evidence type="ECO:0000256" key="3">
    <source>
        <dbReference type="ARBA" id="ARBA00022679"/>
    </source>
</evidence>
<keyword evidence="8" id="KW-1185">Reference proteome</keyword>
<comment type="cofactor">
    <cofactor evidence="1">
        <name>Mg(2+)</name>
        <dbReference type="ChEBI" id="CHEBI:18420"/>
    </cofactor>
</comment>
<dbReference type="Proteomes" id="UP001161391">
    <property type="component" value="Unassembled WGS sequence"/>
</dbReference>
<evidence type="ECO:0000256" key="6">
    <source>
        <dbReference type="RuleBase" id="RU004466"/>
    </source>
</evidence>
<protein>
    <submittedName>
        <fullName evidence="7">Polyprenyl synthetase</fullName>
    </submittedName>
</protein>
<name>A0ABQ5V7Q5_9PROT</name>
<keyword evidence="3 6" id="KW-0808">Transferase</keyword>
<comment type="similarity">
    <text evidence="2 6">Belongs to the FPP/GGPP synthase family.</text>
</comment>
<evidence type="ECO:0000256" key="2">
    <source>
        <dbReference type="ARBA" id="ARBA00006706"/>
    </source>
</evidence>
<organism evidence="7 8">
    <name type="scientific">Algimonas ampicilliniresistens</name>
    <dbReference type="NCBI Taxonomy" id="1298735"/>
    <lineage>
        <taxon>Bacteria</taxon>
        <taxon>Pseudomonadati</taxon>
        <taxon>Pseudomonadota</taxon>
        <taxon>Alphaproteobacteria</taxon>
        <taxon>Maricaulales</taxon>
        <taxon>Robiginitomaculaceae</taxon>
        <taxon>Algimonas</taxon>
    </lineage>
</organism>
<proteinExistence type="inferred from homology"/>
<evidence type="ECO:0000313" key="8">
    <source>
        <dbReference type="Proteomes" id="UP001161391"/>
    </source>
</evidence>
<accession>A0ABQ5V7Q5</accession>
<dbReference type="PROSITE" id="PS00723">
    <property type="entry name" value="POLYPRENYL_SYNTHASE_1"/>
    <property type="match status" value="1"/>
</dbReference>
<dbReference type="Pfam" id="PF00348">
    <property type="entry name" value="polyprenyl_synt"/>
    <property type="match status" value="1"/>
</dbReference>
<dbReference type="InterPro" id="IPR008949">
    <property type="entry name" value="Isoprenoid_synthase_dom_sf"/>
</dbReference>
<dbReference type="PANTHER" id="PTHR12001">
    <property type="entry name" value="GERANYLGERANYL PYROPHOSPHATE SYNTHASE"/>
    <property type="match status" value="1"/>
</dbReference>
<evidence type="ECO:0000313" key="7">
    <source>
        <dbReference type="EMBL" id="GLQ23042.1"/>
    </source>
</evidence>
<dbReference type="PANTHER" id="PTHR12001:SF69">
    <property type="entry name" value="ALL TRANS-POLYPRENYL-DIPHOSPHATE SYNTHASE PDSS1"/>
    <property type="match status" value="1"/>
</dbReference>
<evidence type="ECO:0000256" key="5">
    <source>
        <dbReference type="ARBA" id="ARBA00022842"/>
    </source>
</evidence>
<dbReference type="SFLD" id="SFLDS00005">
    <property type="entry name" value="Isoprenoid_Synthase_Type_I"/>
    <property type="match status" value="1"/>
</dbReference>
<reference evidence="7" key="1">
    <citation type="journal article" date="2014" name="Int. J. Syst. Evol. Microbiol.">
        <title>Complete genome of a new Firmicutes species belonging to the dominant human colonic microbiota ('Ruminococcus bicirculans') reveals two chromosomes and a selective capacity to utilize plant glucans.</title>
        <authorList>
            <consortium name="NISC Comparative Sequencing Program"/>
            <person name="Wegmann U."/>
            <person name="Louis P."/>
            <person name="Goesmann A."/>
            <person name="Henrissat B."/>
            <person name="Duncan S.H."/>
            <person name="Flint H.J."/>
        </authorList>
    </citation>
    <scope>NUCLEOTIDE SEQUENCE</scope>
    <source>
        <strain evidence="7">NBRC 108219</strain>
    </source>
</reference>
<dbReference type="Gene3D" id="1.10.600.10">
    <property type="entry name" value="Farnesyl Diphosphate Synthase"/>
    <property type="match status" value="1"/>
</dbReference>
<dbReference type="RefSeq" id="WP_284388054.1">
    <property type="nucleotide sequence ID" value="NZ_BSNK01000001.1"/>
</dbReference>
<reference evidence="7" key="2">
    <citation type="submission" date="2023-01" db="EMBL/GenBank/DDBJ databases">
        <title>Draft genome sequence of Algimonas ampicilliniresistens strain NBRC 108219.</title>
        <authorList>
            <person name="Sun Q."/>
            <person name="Mori K."/>
        </authorList>
    </citation>
    <scope>NUCLEOTIDE SEQUENCE</scope>
    <source>
        <strain evidence="7">NBRC 108219</strain>
    </source>
</reference>
<keyword evidence="4" id="KW-0479">Metal-binding</keyword>
<evidence type="ECO:0000256" key="4">
    <source>
        <dbReference type="ARBA" id="ARBA00022723"/>
    </source>
</evidence>
<dbReference type="InterPro" id="IPR033749">
    <property type="entry name" value="Polyprenyl_synt_CS"/>
</dbReference>